<proteinExistence type="predicted"/>
<reference evidence="2 3" key="1">
    <citation type="submission" date="2019-03" db="EMBL/GenBank/DDBJ databases">
        <title>Genomic Encyclopedia of Type Strains, Phase IV (KMG-IV): sequencing the most valuable type-strain genomes for metagenomic binning, comparative biology and taxonomic classification.</title>
        <authorList>
            <person name="Goeker M."/>
        </authorList>
    </citation>
    <scope>NUCLEOTIDE SEQUENCE [LARGE SCALE GENOMIC DNA]</scope>
    <source>
        <strain evidence="2 3">DSM 46831</strain>
    </source>
</reference>
<dbReference type="Pfam" id="PF04446">
    <property type="entry name" value="Thg1"/>
    <property type="match status" value="1"/>
</dbReference>
<dbReference type="RefSeq" id="WP_131848571.1">
    <property type="nucleotide sequence ID" value="NZ_SLXV01000013.1"/>
</dbReference>
<accession>A0A4R2RZT2</accession>
<dbReference type="GO" id="GO:0000287">
    <property type="term" value="F:magnesium ion binding"/>
    <property type="evidence" value="ECO:0007669"/>
    <property type="project" value="InterPro"/>
</dbReference>
<evidence type="ECO:0000313" key="2">
    <source>
        <dbReference type="EMBL" id="TCP69128.1"/>
    </source>
</evidence>
<dbReference type="GO" id="GO:0008193">
    <property type="term" value="F:tRNA guanylyltransferase activity"/>
    <property type="evidence" value="ECO:0007669"/>
    <property type="project" value="InterPro"/>
</dbReference>
<protein>
    <submittedName>
        <fullName evidence="2">tRNA(His)-5'-guanylyltransferase</fullName>
    </submittedName>
</protein>
<dbReference type="GO" id="GO:0006400">
    <property type="term" value="P:tRNA modification"/>
    <property type="evidence" value="ECO:0007669"/>
    <property type="project" value="InterPro"/>
</dbReference>
<dbReference type="Gene3D" id="3.30.70.3000">
    <property type="match status" value="1"/>
</dbReference>
<organism evidence="2 3">
    <name type="scientific">Baia soyae</name>
    <dbReference type="NCBI Taxonomy" id="1544746"/>
    <lineage>
        <taxon>Bacteria</taxon>
        <taxon>Bacillati</taxon>
        <taxon>Bacillota</taxon>
        <taxon>Bacilli</taxon>
        <taxon>Bacillales</taxon>
        <taxon>Thermoactinomycetaceae</taxon>
        <taxon>Baia</taxon>
    </lineage>
</organism>
<keyword evidence="3" id="KW-1185">Reference proteome</keyword>
<keyword evidence="2" id="KW-0548">Nucleotidyltransferase</keyword>
<dbReference type="AlphaFoldDB" id="A0A4R2RZT2"/>
<evidence type="ECO:0000313" key="3">
    <source>
        <dbReference type="Proteomes" id="UP000294746"/>
    </source>
</evidence>
<gene>
    <name evidence="2" type="ORF">EDD57_11350</name>
</gene>
<feature type="domain" description="tRNAHis guanylyltransferase catalytic" evidence="1">
    <location>
        <begin position="9"/>
        <end position="139"/>
    </location>
</feature>
<evidence type="ECO:0000259" key="1">
    <source>
        <dbReference type="Pfam" id="PF04446"/>
    </source>
</evidence>
<dbReference type="OrthoDB" id="4547336at2"/>
<sequence>MKKHDDFGNRMKAYENSFRMYLPKRMPILLRIDGCHFHTFTRGLNRPFDEKLALAFWETCKFLAANMMGCKLIYHQSDEISILLTNYDKLMTESWFDNNLQKIVSVSASLATAKFNEIIREMIPNAPLATFDSRAWILPHDEVVNYFLWRQMDATKNSISMLAQSQFTQRELNGLDGKQLQDKLMLEKGMNWNDLPIWQKRGVCITKQEFVKGEALRRKWDVDHNTPIFSKDREYINQHVYVDATE</sequence>
<dbReference type="PANTHER" id="PTHR12729:SF1">
    <property type="entry name" value="TRNAHIS GUANYLYLTRANSFERASE CATALYTIC DOMAIN-CONTAINING PROTEIN"/>
    <property type="match status" value="1"/>
</dbReference>
<name>A0A4R2RZT2_9BACL</name>
<dbReference type="InterPro" id="IPR024956">
    <property type="entry name" value="tRNAHis_GuaTrfase_cat"/>
</dbReference>
<dbReference type="EMBL" id="SLXV01000013">
    <property type="protein sequence ID" value="TCP69128.1"/>
    <property type="molecule type" value="Genomic_DNA"/>
</dbReference>
<dbReference type="PANTHER" id="PTHR12729">
    <property type="entry name" value="TRNA(HIS) GUANYLYLTRANSFERASE-RELATED"/>
    <property type="match status" value="1"/>
</dbReference>
<comment type="caution">
    <text evidence="2">The sequence shown here is derived from an EMBL/GenBank/DDBJ whole genome shotgun (WGS) entry which is preliminary data.</text>
</comment>
<dbReference type="InterPro" id="IPR038469">
    <property type="entry name" value="tRNAHis_GuaTrfase_Thg1_sf"/>
</dbReference>
<keyword evidence="2" id="KW-0808">Transferase</keyword>
<dbReference type="InterPro" id="IPR007537">
    <property type="entry name" value="tRNAHis_GuaTrfase_Thg1"/>
</dbReference>
<dbReference type="Proteomes" id="UP000294746">
    <property type="component" value="Unassembled WGS sequence"/>
</dbReference>